<keyword evidence="1" id="KW-0732">Signal</keyword>
<evidence type="ECO:0000256" key="1">
    <source>
        <dbReference type="SAM" id="SignalP"/>
    </source>
</evidence>
<sequence length="96" mass="10505">MKSAFRYFLFLWIITASINNVNAENLTFMVGDDAGVGNLNGPSGDKLISFSYPVGGVNNIVFYNPTSTTPTNAKINYIGVNWTHQVAVGLYIVLQK</sequence>
<dbReference type="AlphaFoldDB" id="A0A3S4NU45"/>
<organism evidence="2 3">
    <name type="scientific">Escherichia coli</name>
    <dbReference type="NCBI Taxonomy" id="562"/>
    <lineage>
        <taxon>Bacteria</taxon>
        <taxon>Pseudomonadati</taxon>
        <taxon>Pseudomonadota</taxon>
        <taxon>Gammaproteobacteria</taxon>
        <taxon>Enterobacterales</taxon>
        <taxon>Enterobacteriaceae</taxon>
        <taxon>Escherichia</taxon>
    </lineage>
</organism>
<evidence type="ECO:0000313" key="2">
    <source>
        <dbReference type="EMBL" id="VED11951.1"/>
    </source>
</evidence>
<name>A0A3S4NU45_ECOLX</name>
<protein>
    <submittedName>
        <fullName evidence="2">Putative fimbrial protein</fullName>
    </submittedName>
</protein>
<accession>A0A3S4NU45</accession>
<reference evidence="2 3" key="1">
    <citation type="submission" date="2018-12" db="EMBL/GenBank/DDBJ databases">
        <authorList>
            <consortium name="Pathogen Informatics"/>
        </authorList>
    </citation>
    <scope>NUCLEOTIDE SEQUENCE [LARGE SCALE GENOMIC DNA]</scope>
    <source>
        <strain evidence="2 3">NCTC9044</strain>
    </source>
</reference>
<dbReference type="Proteomes" id="UP000271797">
    <property type="component" value="Chromosome"/>
</dbReference>
<feature type="chain" id="PRO_5018696552" evidence="1">
    <location>
        <begin position="24"/>
        <end position="96"/>
    </location>
</feature>
<feature type="signal peptide" evidence="1">
    <location>
        <begin position="1"/>
        <end position="23"/>
    </location>
</feature>
<evidence type="ECO:0000313" key="3">
    <source>
        <dbReference type="Proteomes" id="UP000271797"/>
    </source>
</evidence>
<dbReference type="EMBL" id="LR134238">
    <property type="protein sequence ID" value="VED11951.1"/>
    <property type="molecule type" value="Genomic_DNA"/>
</dbReference>
<gene>
    <name evidence="2" type="ORF">NCTC9044_03151</name>
</gene>
<proteinExistence type="predicted"/>